<keyword evidence="3" id="KW-0804">Transcription</keyword>
<protein>
    <submittedName>
        <fullName evidence="6">TetR family transcriptional regulator</fullName>
    </submittedName>
</protein>
<dbReference type="GO" id="GO:0003700">
    <property type="term" value="F:DNA-binding transcription factor activity"/>
    <property type="evidence" value="ECO:0007669"/>
    <property type="project" value="TreeGrafter"/>
</dbReference>
<dbReference type="PANTHER" id="PTHR30055:SF148">
    <property type="entry name" value="TETR-FAMILY TRANSCRIPTIONAL REGULATOR"/>
    <property type="match status" value="1"/>
</dbReference>
<dbReference type="GO" id="GO:0000976">
    <property type="term" value="F:transcription cis-regulatory region binding"/>
    <property type="evidence" value="ECO:0007669"/>
    <property type="project" value="TreeGrafter"/>
</dbReference>
<dbReference type="SUPFAM" id="SSF46689">
    <property type="entry name" value="Homeodomain-like"/>
    <property type="match status" value="1"/>
</dbReference>
<feature type="domain" description="HTH tetR-type" evidence="5">
    <location>
        <begin position="14"/>
        <end position="74"/>
    </location>
</feature>
<dbReference type="SUPFAM" id="SSF48498">
    <property type="entry name" value="Tetracyclin repressor-like, C-terminal domain"/>
    <property type="match status" value="1"/>
</dbReference>
<evidence type="ECO:0000256" key="3">
    <source>
        <dbReference type="ARBA" id="ARBA00023163"/>
    </source>
</evidence>
<dbReference type="Gene3D" id="1.10.357.10">
    <property type="entry name" value="Tetracycline Repressor, domain 2"/>
    <property type="match status" value="1"/>
</dbReference>
<keyword evidence="2 4" id="KW-0238">DNA-binding</keyword>
<dbReference type="InterPro" id="IPR050109">
    <property type="entry name" value="HTH-type_TetR-like_transc_reg"/>
</dbReference>
<dbReference type="PROSITE" id="PS50977">
    <property type="entry name" value="HTH_TETR_2"/>
    <property type="match status" value="1"/>
</dbReference>
<dbReference type="AlphaFoldDB" id="A0A6L8W7B6"/>
<evidence type="ECO:0000256" key="4">
    <source>
        <dbReference type="PROSITE-ProRule" id="PRU00335"/>
    </source>
</evidence>
<gene>
    <name evidence="6" type="ORF">GQE98_07205</name>
</gene>
<keyword evidence="7" id="KW-1185">Reference proteome</keyword>
<dbReference type="Pfam" id="PF16859">
    <property type="entry name" value="TetR_C_11"/>
    <property type="match status" value="1"/>
</dbReference>
<dbReference type="RefSeq" id="WP_161315007.1">
    <property type="nucleotide sequence ID" value="NZ_WTUW01000002.1"/>
</dbReference>
<name>A0A6L8W7B6_9PROT</name>
<dbReference type="EMBL" id="WTUW01000002">
    <property type="protein sequence ID" value="MZR30422.1"/>
    <property type="molecule type" value="Genomic_DNA"/>
</dbReference>
<dbReference type="PANTHER" id="PTHR30055">
    <property type="entry name" value="HTH-TYPE TRANSCRIPTIONAL REGULATOR RUTR"/>
    <property type="match status" value="1"/>
</dbReference>
<reference evidence="6 7" key="1">
    <citation type="submission" date="2019-12" db="EMBL/GenBank/DDBJ databases">
        <title>Snethiella sp. nov. sp. isolated from sea sand.</title>
        <authorList>
            <person name="Kim J."/>
            <person name="Jeong S.E."/>
            <person name="Jung H.S."/>
            <person name="Jeon C.O."/>
        </authorList>
    </citation>
    <scope>NUCLEOTIDE SEQUENCE [LARGE SCALE GENOMIC DNA]</scope>
    <source>
        <strain evidence="6 7">DP05</strain>
    </source>
</reference>
<sequence length="192" mass="22193">MAREMKAAGRPRDPKTAENIKSTTLRLMREQGYAAVSIASIISESGVAKQTIYNRWKTKADLVLDAIFEETERYASAPDHDFNKSCREQLYQFLIEVFEHLERDSRIICALIASAQEDKLFQKSFRERFVNPREKIVEDILRRAHSLGQISTERDIPTLVAFIHGAFWYPLLNGIQPDRKLAQNIVAEIFRH</sequence>
<evidence type="ECO:0000313" key="6">
    <source>
        <dbReference type="EMBL" id="MZR30422.1"/>
    </source>
</evidence>
<dbReference type="InterPro" id="IPR036271">
    <property type="entry name" value="Tet_transcr_reg_TetR-rel_C_sf"/>
</dbReference>
<evidence type="ECO:0000256" key="2">
    <source>
        <dbReference type="ARBA" id="ARBA00023125"/>
    </source>
</evidence>
<dbReference type="Gene3D" id="1.10.10.60">
    <property type="entry name" value="Homeodomain-like"/>
    <property type="match status" value="1"/>
</dbReference>
<dbReference type="Proteomes" id="UP000476030">
    <property type="component" value="Unassembled WGS sequence"/>
</dbReference>
<organism evidence="6 7">
    <name type="scientific">Sneathiella litorea</name>
    <dbReference type="NCBI Taxonomy" id="2606216"/>
    <lineage>
        <taxon>Bacteria</taxon>
        <taxon>Pseudomonadati</taxon>
        <taxon>Pseudomonadota</taxon>
        <taxon>Alphaproteobacteria</taxon>
        <taxon>Sneathiellales</taxon>
        <taxon>Sneathiellaceae</taxon>
        <taxon>Sneathiella</taxon>
    </lineage>
</organism>
<proteinExistence type="predicted"/>
<dbReference type="InterPro" id="IPR011075">
    <property type="entry name" value="TetR_C"/>
</dbReference>
<accession>A0A6L8W7B6</accession>
<dbReference type="InterPro" id="IPR009057">
    <property type="entry name" value="Homeodomain-like_sf"/>
</dbReference>
<keyword evidence="1" id="KW-0805">Transcription regulation</keyword>
<comment type="caution">
    <text evidence="6">The sequence shown here is derived from an EMBL/GenBank/DDBJ whole genome shotgun (WGS) entry which is preliminary data.</text>
</comment>
<evidence type="ECO:0000256" key="1">
    <source>
        <dbReference type="ARBA" id="ARBA00023015"/>
    </source>
</evidence>
<dbReference type="InterPro" id="IPR001647">
    <property type="entry name" value="HTH_TetR"/>
</dbReference>
<evidence type="ECO:0000259" key="5">
    <source>
        <dbReference type="PROSITE" id="PS50977"/>
    </source>
</evidence>
<evidence type="ECO:0000313" key="7">
    <source>
        <dbReference type="Proteomes" id="UP000476030"/>
    </source>
</evidence>
<feature type="DNA-binding region" description="H-T-H motif" evidence="4">
    <location>
        <begin position="37"/>
        <end position="56"/>
    </location>
</feature>
<dbReference type="Pfam" id="PF00440">
    <property type="entry name" value="TetR_N"/>
    <property type="match status" value="1"/>
</dbReference>